<protein>
    <recommendedName>
        <fullName evidence="2">RNase H type-1 domain-containing protein</fullName>
    </recommendedName>
</protein>
<evidence type="ECO:0000313" key="6">
    <source>
        <dbReference type="EMBL" id="GBL96684.1"/>
    </source>
</evidence>
<comment type="caution">
    <text evidence="6">The sequence shown here is derived from an EMBL/GenBank/DDBJ whole genome shotgun (WGS) entry which is preliminary data.</text>
</comment>
<dbReference type="EMBL" id="BGPR01161236">
    <property type="protein sequence ID" value="GBL96684.1"/>
    <property type="molecule type" value="Genomic_DNA"/>
</dbReference>
<gene>
    <name evidence="6" type="ORF">AVEN_114348_1</name>
    <name evidence="4" type="ORF">AVEN_15778_1</name>
    <name evidence="3" type="ORF">AVEN_7034_1</name>
    <name evidence="5" type="ORF">AVEN_88869_1</name>
</gene>
<dbReference type="InterPro" id="IPR012337">
    <property type="entry name" value="RNaseH-like_sf"/>
</dbReference>
<evidence type="ECO:0000313" key="7">
    <source>
        <dbReference type="Proteomes" id="UP000499080"/>
    </source>
</evidence>
<feature type="region of interest" description="Disordered" evidence="1">
    <location>
        <begin position="46"/>
        <end position="77"/>
    </location>
</feature>
<organism evidence="6 7">
    <name type="scientific">Araneus ventricosus</name>
    <name type="common">Orbweaver spider</name>
    <name type="synonym">Epeira ventricosa</name>
    <dbReference type="NCBI Taxonomy" id="182803"/>
    <lineage>
        <taxon>Eukaryota</taxon>
        <taxon>Metazoa</taxon>
        <taxon>Ecdysozoa</taxon>
        <taxon>Arthropoda</taxon>
        <taxon>Chelicerata</taxon>
        <taxon>Arachnida</taxon>
        <taxon>Araneae</taxon>
        <taxon>Araneomorphae</taxon>
        <taxon>Entelegynae</taxon>
        <taxon>Araneoidea</taxon>
        <taxon>Araneidae</taxon>
        <taxon>Araneus</taxon>
    </lineage>
</organism>
<dbReference type="GO" id="GO:0003676">
    <property type="term" value="F:nucleic acid binding"/>
    <property type="evidence" value="ECO:0007669"/>
    <property type="project" value="InterPro"/>
</dbReference>
<evidence type="ECO:0000313" key="3">
    <source>
        <dbReference type="EMBL" id="GBL96562.1"/>
    </source>
</evidence>
<dbReference type="EMBL" id="BGPR01161219">
    <property type="protein sequence ID" value="GBL96614.1"/>
    <property type="molecule type" value="Genomic_DNA"/>
</dbReference>
<reference evidence="6 7" key="1">
    <citation type="journal article" date="2019" name="Sci. Rep.">
        <title>Orb-weaving spider Araneus ventricosus genome elucidates the spidroin gene catalogue.</title>
        <authorList>
            <person name="Kono N."/>
            <person name="Nakamura H."/>
            <person name="Ohtoshi R."/>
            <person name="Moran D.A.P."/>
            <person name="Shinohara A."/>
            <person name="Yoshida Y."/>
            <person name="Fujiwara M."/>
            <person name="Mori M."/>
            <person name="Tomita M."/>
            <person name="Arakawa K."/>
        </authorList>
    </citation>
    <scope>NUCLEOTIDE SEQUENCE [LARGE SCALE GENOMIC DNA]</scope>
</reference>
<dbReference type="EMBL" id="BGPR01161211">
    <property type="protein sequence ID" value="GBL96562.1"/>
    <property type="molecule type" value="Genomic_DNA"/>
</dbReference>
<dbReference type="SUPFAM" id="SSF53098">
    <property type="entry name" value="Ribonuclease H-like"/>
    <property type="match status" value="1"/>
</dbReference>
<dbReference type="InterPro" id="IPR002156">
    <property type="entry name" value="RNaseH_domain"/>
</dbReference>
<name>A0A4Y2BZY6_ARAVE</name>
<dbReference type="EMBL" id="BGPR01161234">
    <property type="protein sequence ID" value="GBL96676.1"/>
    <property type="molecule type" value="Genomic_DNA"/>
</dbReference>
<dbReference type="Gene3D" id="3.30.420.10">
    <property type="entry name" value="Ribonuclease H-like superfamily/Ribonuclease H"/>
    <property type="match status" value="1"/>
</dbReference>
<dbReference type="GO" id="GO:0004523">
    <property type="term" value="F:RNA-DNA hybrid ribonuclease activity"/>
    <property type="evidence" value="ECO:0007669"/>
    <property type="project" value="InterPro"/>
</dbReference>
<evidence type="ECO:0000259" key="2">
    <source>
        <dbReference type="Pfam" id="PF00075"/>
    </source>
</evidence>
<keyword evidence="7" id="KW-1185">Reference proteome</keyword>
<proteinExistence type="predicted"/>
<sequence length="127" mass="14368">MARRQKKVKGRILRLVRTQYSLQMVGKTAKLQYSFAGRTSGLATLNTPCNQHPSPANNHSSDNQANVQAAANPRSISTTARETCKSLITNKHIHISWVKAHVGYDRNEEADRLEKKLRSLIEYLLRL</sequence>
<accession>A0A4Y2BZY6</accession>
<dbReference type="InterPro" id="IPR036397">
    <property type="entry name" value="RNaseH_sf"/>
</dbReference>
<feature type="domain" description="RNase H type-1" evidence="2">
    <location>
        <begin position="67"/>
        <end position="116"/>
    </location>
</feature>
<dbReference type="AlphaFoldDB" id="A0A4Y2BZY6"/>
<evidence type="ECO:0000313" key="4">
    <source>
        <dbReference type="EMBL" id="GBL96614.1"/>
    </source>
</evidence>
<dbReference type="Proteomes" id="UP000499080">
    <property type="component" value="Unassembled WGS sequence"/>
</dbReference>
<dbReference type="OrthoDB" id="6514649at2759"/>
<evidence type="ECO:0000256" key="1">
    <source>
        <dbReference type="SAM" id="MobiDB-lite"/>
    </source>
</evidence>
<dbReference type="Pfam" id="PF00075">
    <property type="entry name" value="RNase_H"/>
    <property type="match status" value="1"/>
</dbReference>
<evidence type="ECO:0000313" key="5">
    <source>
        <dbReference type="EMBL" id="GBL96676.1"/>
    </source>
</evidence>